<reference evidence="1 2" key="1">
    <citation type="journal article" date="2014" name="ISME J.">
        <title>Ecophysiology of Thioploca ingrica as revealed by the complete genome sequence supplemented with proteomic evidence.</title>
        <authorList>
            <person name="Kojima H."/>
            <person name="Ogura Y."/>
            <person name="Yamamoto N."/>
            <person name="Togashi T."/>
            <person name="Mori H."/>
            <person name="Watanabe T."/>
            <person name="Nemoto F."/>
            <person name="Kurokawa K."/>
            <person name="Hayashi T."/>
            <person name="Fukui M."/>
        </authorList>
    </citation>
    <scope>NUCLEOTIDE SEQUENCE [LARGE SCALE GENOMIC DNA]</scope>
</reference>
<name>A0A090AM39_9GAMM</name>
<evidence type="ECO:0000313" key="1">
    <source>
        <dbReference type="EMBL" id="BAP56250.1"/>
    </source>
</evidence>
<dbReference type="STRING" id="40754.THII_1953"/>
<dbReference type="HOGENOM" id="CLU_2620940_0_0_6"/>
<gene>
    <name evidence="1" type="ORF">THII_1953</name>
</gene>
<dbReference type="Proteomes" id="UP000031623">
    <property type="component" value="Chromosome"/>
</dbReference>
<dbReference type="EMBL" id="AP014633">
    <property type="protein sequence ID" value="BAP56250.1"/>
    <property type="molecule type" value="Genomic_DNA"/>
</dbReference>
<accession>A0A090AM39</accession>
<proteinExistence type="predicted"/>
<organism evidence="1 2">
    <name type="scientific">Thioploca ingrica</name>
    <dbReference type="NCBI Taxonomy" id="40754"/>
    <lineage>
        <taxon>Bacteria</taxon>
        <taxon>Pseudomonadati</taxon>
        <taxon>Pseudomonadota</taxon>
        <taxon>Gammaproteobacteria</taxon>
        <taxon>Thiotrichales</taxon>
        <taxon>Thiotrichaceae</taxon>
        <taxon>Thioploca</taxon>
    </lineage>
</organism>
<dbReference type="OrthoDB" id="9807055at2"/>
<dbReference type="KEGG" id="tig:THII_1953"/>
<sequence>MKFEDLVKLYLEKKERLGANVHQHISEILREAKKLHKRDWQEQPTRKGDHEQSWRAFKGKDLEKLIECELRASECRMR</sequence>
<evidence type="ECO:0000313" key="2">
    <source>
        <dbReference type="Proteomes" id="UP000031623"/>
    </source>
</evidence>
<keyword evidence="2" id="KW-1185">Reference proteome</keyword>
<protein>
    <submittedName>
        <fullName evidence="1">Type II restriction enzyme MjaVIP</fullName>
    </submittedName>
</protein>
<dbReference type="AlphaFoldDB" id="A0A090AM39"/>